<gene>
    <name evidence="8 11" type="primary">bamA</name>
    <name evidence="11" type="ORF">CKO42_18875</name>
</gene>
<dbReference type="PANTHER" id="PTHR12815:SF23">
    <property type="entry name" value="OUTER MEMBRANE PROTEIN ASSEMBLY FACTOR BAMA"/>
    <property type="match status" value="1"/>
</dbReference>
<dbReference type="PANTHER" id="PTHR12815">
    <property type="entry name" value="SORTING AND ASSEMBLY MACHINERY SAMM50 PROTEIN FAMILY MEMBER"/>
    <property type="match status" value="1"/>
</dbReference>
<keyword evidence="2 8" id="KW-1134">Transmembrane beta strand</keyword>
<feature type="domain" description="POTRA" evidence="10">
    <location>
        <begin position="115"/>
        <end position="195"/>
    </location>
</feature>
<keyword evidence="4 8" id="KW-0732">Signal</keyword>
<evidence type="ECO:0000256" key="1">
    <source>
        <dbReference type="ARBA" id="ARBA00004370"/>
    </source>
</evidence>
<keyword evidence="12" id="KW-1185">Reference proteome</keyword>
<feature type="domain" description="POTRA" evidence="10">
    <location>
        <begin position="370"/>
        <end position="444"/>
    </location>
</feature>
<dbReference type="PROSITE" id="PS51779">
    <property type="entry name" value="POTRA"/>
    <property type="match status" value="5"/>
</dbReference>
<accession>A0A9X1B626</accession>
<dbReference type="PIRSF" id="PIRSF006076">
    <property type="entry name" value="OM_assembly_OMP85"/>
    <property type="match status" value="1"/>
</dbReference>
<comment type="similarity">
    <text evidence="8">Belongs to the BamA family.</text>
</comment>
<dbReference type="FunFam" id="3.10.20.310:FF:000003">
    <property type="entry name" value="Outer membrane protein assembly factor BamA"/>
    <property type="match status" value="1"/>
</dbReference>
<dbReference type="GO" id="GO:1990063">
    <property type="term" value="C:Bam protein complex"/>
    <property type="evidence" value="ECO:0007669"/>
    <property type="project" value="TreeGrafter"/>
</dbReference>
<evidence type="ECO:0000256" key="7">
    <source>
        <dbReference type="ARBA" id="ARBA00023237"/>
    </source>
</evidence>
<dbReference type="HAMAP" id="MF_01430">
    <property type="entry name" value="OM_assembly_BamA"/>
    <property type="match status" value="1"/>
</dbReference>
<keyword evidence="3 8" id="KW-0812">Transmembrane</keyword>
<protein>
    <recommendedName>
        <fullName evidence="8 9">Outer membrane protein assembly factor BamA</fullName>
    </recommendedName>
</protein>
<dbReference type="Pfam" id="PF01103">
    <property type="entry name" value="Omp85"/>
    <property type="match status" value="1"/>
</dbReference>
<dbReference type="GO" id="GO:0043165">
    <property type="term" value="P:Gram-negative-bacterium-type cell outer membrane assembly"/>
    <property type="evidence" value="ECO:0007669"/>
    <property type="project" value="UniProtKB-UniRule"/>
</dbReference>
<dbReference type="Pfam" id="PF07244">
    <property type="entry name" value="POTRA"/>
    <property type="match status" value="4"/>
</dbReference>
<comment type="caution">
    <text evidence="11">The sequence shown here is derived from an EMBL/GenBank/DDBJ whole genome shotgun (WGS) entry which is preliminary data.</text>
</comment>
<comment type="subunit">
    <text evidence="8">Part of the Bam complex.</text>
</comment>
<evidence type="ECO:0000256" key="6">
    <source>
        <dbReference type="ARBA" id="ARBA00023136"/>
    </source>
</evidence>
<evidence type="ECO:0000256" key="8">
    <source>
        <dbReference type="HAMAP-Rule" id="MF_01430"/>
    </source>
</evidence>
<evidence type="ECO:0000256" key="5">
    <source>
        <dbReference type="ARBA" id="ARBA00022737"/>
    </source>
</evidence>
<dbReference type="InterPro" id="IPR010827">
    <property type="entry name" value="BamA/TamA_POTRA"/>
</dbReference>
<sequence>MPGLKHRSFPVQEVNVTSSRAISAVGRLRAAVFALLFLAVGVQAAEFEVADIRVEGLQRIAAGTIFNYLPVQVGDRVSDGITGNIIRSLYSTGFFSDVKVEREGDVLIVVVRERPAIAQIDLSGNKSLKTEQLKQGLEEIGLAEGRVFNPAMLDRIEQELRRQYFGAGKYGVDIESTVSPLERNRVGVRIAITEGRTARIKQINIIGNEAFDDKELLKQFELGTTRWYSFYTKNDQYSKQKLGGDLEDLRSFYLDRGYVNFQITSTQVSISPDKDGMYVTIAVEEGDVYRVKDIKLAGESSVPTEELFPLIHLRRGEDFSRIKATESAERISELLGSEGYAFANVNAVPEIDEENKEVTITFFVDPGKRVYVRRINMEGNTRTRDVVLRREMRQLERAWFSTELVKRSRERLQRLGYFEDVTLETPAVPGLADQVDVDVTVKERPSGNLLAGVGFSQSQGILFNASVTQNNFLGTGKRVSLALNTSRSSQLYRLAYTNPYYTVDGISRGFDLSYRATNFDDLTGADYTTDVGVAEINFGLPISDNSRAGLGFRYQYTHFFPGGASPLAQDFVLDNGDKFNDFFVTASYTKDSRDSAIFPNQGTLQRVFGEIAIPGSDLQYYRLNVQGRQYIPLTRRFTFAAKGDLGYGAGYGDTAQLPFFENFYAGGPQSVRGYDAYSLGPREVGGNEDPVGGNLKLTGSLEVYAPPPIGGRFENTVRLGAFFDFGNVWWTETDPLVTPTGFDLGELRYSTGLSFAWLSPVGALSVSLAYPINSTDQDETQIFQFSFGQAF</sequence>
<dbReference type="InterPro" id="IPR039910">
    <property type="entry name" value="D15-like"/>
</dbReference>
<evidence type="ECO:0000256" key="4">
    <source>
        <dbReference type="ARBA" id="ARBA00022729"/>
    </source>
</evidence>
<dbReference type="InterPro" id="IPR000184">
    <property type="entry name" value="Bac_surfAg_D15"/>
</dbReference>
<keyword evidence="7 8" id="KW-0998">Cell outer membrane</keyword>
<dbReference type="Gene3D" id="3.10.20.310">
    <property type="entry name" value="membrane protein fhac"/>
    <property type="match status" value="5"/>
</dbReference>
<keyword evidence="6 8" id="KW-0472">Membrane</keyword>
<organism evidence="11 12">
    <name type="scientific">Lamprobacter modestohalophilus</name>
    <dbReference type="NCBI Taxonomy" id="1064514"/>
    <lineage>
        <taxon>Bacteria</taxon>
        <taxon>Pseudomonadati</taxon>
        <taxon>Pseudomonadota</taxon>
        <taxon>Gammaproteobacteria</taxon>
        <taxon>Chromatiales</taxon>
        <taxon>Chromatiaceae</taxon>
        <taxon>Lamprobacter</taxon>
    </lineage>
</organism>
<comment type="subcellular location">
    <subcellularLocation>
        <location evidence="8">Cell outer membrane</location>
    </subcellularLocation>
    <subcellularLocation>
        <location evidence="1">Membrane</location>
    </subcellularLocation>
</comment>
<evidence type="ECO:0000259" key="10">
    <source>
        <dbReference type="PROSITE" id="PS51779"/>
    </source>
</evidence>
<evidence type="ECO:0000256" key="2">
    <source>
        <dbReference type="ARBA" id="ARBA00022452"/>
    </source>
</evidence>
<dbReference type="EMBL" id="NRRY01000040">
    <property type="protein sequence ID" value="MBK1620461.1"/>
    <property type="molecule type" value="Genomic_DNA"/>
</dbReference>
<feature type="domain" description="POTRA" evidence="10">
    <location>
        <begin position="47"/>
        <end position="114"/>
    </location>
</feature>
<evidence type="ECO:0000313" key="12">
    <source>
        <dbReference type="Proteomes" id="UP001138768"/>
    </source>
</evidence>
<dbReference type="InterPro" id="IPR023707">
    <property type="entry name" value="OM_assembly_BamA"/>
</dbReference>
<feature type="domain" description="POTRA" evidence="10">
    <location>
        <begin position="198"/>
        <end position="286"/>
    </location>
</feature>
<dbReference type="AlphaFoldDB" id="A0A9X1B626"/>
<keyword evidence="5 8" id="KW-0677">Repeat</keyword>
<feature type="domain" description="POTRA" evidence="10">
    <location>
        <begin position="289"/>
        <end position="367"/>
    </location>
</feature>
<dbReference type="InterPro" id="IPR034746">
    <property type="entry name" value="POTRA"/>
</dbReference>
<dbReference type="NCBIfam" id="TIGR03303">
    <property type="entry name" value="OM_YaeT"/>
    <property type="match status" value="1"/>
</dbReference>
<evidence type="ECO:0000256" key="9">
    <source>
        <dbReference type="NCBIfam" id="TIGR03303"/>
    </source>
</evidence>
<name>A0A9X1B626_9GAMM</name>
<dbReference type="Proteomes" id="UP001138768">
    <property type="component" value="Unassembled WGS sequence"/>
</dbReference>
<dbReference type="Gene3D" id="2.40.160.50">
    <property type="entry name" value="membrane protein fhac: a member of the omp85/tpsb transporter family"/>
    <property type="match status" value="1"/>
</dbReference>
<reference evidence="11 12" key="1">
    <citation type="journal article" date="2020" name="Microorganisms">
        <title>Osmotic Adaptation and Compatible Solute Biosynthesis of Phototrophic Bacteria as Revealed from Genome Analyses.</title>
        <authorList>
            <person name="Imhoff J.F."/>
            <person name="Rahn T."/>
            <person name="Kunzel S."/>
            <person name="Keller A."/>
            <person name="Neulinger S.C."/>
        </authorList>
    </citation>
    <scope>NUCLEOTIDE SEQUENCE [LARGE SCALE GENOMIC DNA]</scope>
    <source>
        <strain evidence="11 12">DSM 25653</strain>
    </source>
</reference>
<proteinExistence type="inferred from homology"/>
<comment type="function">
    <text evidence="8">Part of the outer membrane protein assembly complex, which is involved in assembly and insertion of beta-barrel proteins into the outer membrane.</text>
</comment>
<dbReference type="GO" id="GO:0051205">
    <property type="term" value="P:protein insertion into membrane"/>
    <property type="evidence" value="ECO:0007669"/>
    <property type="project" value="UniProtKB-UniRule"/>
</dbReference>
<evidence type="ECO:0000313" key="11">
    <source>
        <dbReference type="EMBL" id="MBK1620461.1"/>
    </source>
</evidence>
<evidence type="ECO:0000256" key="3">
    <source>
        <dbReference type="ARBA" id="ARBA00022692"/>
    </source>
</evidence>
<dbReference type="FunFam" id="3.10.20.310:FF:000002">
    <property type="entry name" value="Outer membrane protein assembly factor BamA"/>
    <property type="match status" value="1"/>
</dbReference>